<comment type="caution">
    <text evidence="1">The sequence shown here is derived from an EMBL/GenBank/DDBJ whole genome shotgun (WGS) entry which is preliminary data.</text>
</comment>
<evidence type="ECO:0000313" key="2">
    <source>
        <dbReference type="Proteomes" id="UP000752171"/>
    </source>
</evidence>
<reference evidence="1 2" key="1">
    <citation type="submission" date="2021-07" db="EMBL/GenBank/DDBJ databases">
        <authorList>
            <person name="Imarazene B."/>
            <person name="Zahm M."/>
            <person name="Klopp C."/>
            <person name="Cabau C."/>
            <person name="Beille S."/>
            <person name="Jouanno E."/>
            <person name="Castinel A."/>
            <person name="Lluch J."/>
            <person name="Gil L."/>
            <person name="Kuchtly C."/>
            <person name="Lopez Roques C."/>
            <person name="Donnadieu C."/>
            <person name="Parrinello H."/>
            <person name="Journot L."/>
            <person name="Du K."/>
            <person name="Schartl M."/>
            <person name="Retaux S."/>
            <person name="Guiguen Y."/>
        </authorList>
    </citation>
    <scope>NUCLEOTIDE SEQUENCE [LARGE SCALE GENOMIC DNA]</scope>
    <source>
        <strain evidence="1">Pach_M1</strain>
        <tissue evidence="1">Testis</tissue>
    </source>
</reference>
<evidence type="ECO:0000313" key="1">
    <source>
        <dbReference type="EMBL" id="KAG9276057.1"/>
    </source>
</evidence>
<sequence length="100" mass="11890">MCVWRPLRAWMTSPRASSERLMFWASFRRSPSAPDFHTRSEPARSTRFSLPTAQRHLTLSTKNKYTPHSSADLLLYYRIFSWDLWGILKYLIFSSVIKYL</sequence>
<gene>
    <name evidence="1" type="ORF">AMEX_G8313</name>
</gene>
<dbReference type="AlphaFoldDB" id="A0A8T2LZ57"/>
<protein>
    <submittedName>
        <fullName evidence="1">Uncharacterized protein</fullName>
    </submittedName>
</protein>
<accession>A0A8T2LZ57</accession>
<proteinExistence type="predicted"/>
<name>A0A8T2LZ57_ASTMX</name>
<dbReference type="EMBL" id="JAICCE010000006">
    <property type="protein sequence ID" value="KAG9276057.1"/>
    <property type="molecule type" value="Genomic_DNA"/>
</dbReference>
<dbReference type="Proteomes" id="UP000752171">
    <property type="component" value="Unassembled WGS sequence"/>
</dbReference>
<organism evidence="1 2">
    <name type="scientific">Astyanax mexicanus</name>
    <name type="common">Blind cave fish</name>
    <name type="synonym">Astyanax fasciatus mexicanus</name>
    <dbReference type="NCBI Taxonomy" id="7994"/>
    <lineage>
        <taxon>Eukaryota</taxon>
        <taxon>Metazoa</taxon>
        <taxon>Chordata</taxon>
        <taxon>Craniata</taxon>
        <taxon>Vertebrata</taxon>
        <taxon>Euteleostomi</taxon>
        <taxon>Actinopterygii</taxon>
        <taxon>Neopterygii</taxon>
        <taxon>Teleostei</taxon>
        <taxon>Ostariophysi</taxon>
        <taxon>Characiformes</taxon>
        <taxon>Characoidei</taxon>
        <taxon>Acestrorhamphidae</taxon>
        <taxon>Acestrorhamphinae</taxon>
        <taxon>Astyanax</taxon>
    </lineage>
</organism>